<evidence type="ECO:0000313" key="3">
    <source>
        <dbReference type="Proteomes" id="UP000499080"/>
    </source>
</evidence>
<reference evidence="2 3" key="1">
    <citation type="journal article" date="2019" name="Sci. Rep.">
        <title>Orb-weaving spider Araneus ventricosus genome elucidates the spidroin gene catalogue.</title>
        <authorList>
            <person name="Kono N."/>
            <person name="Nakamura H."/>
            <person name="Ohtoshi R."/>
            <person name="Moran D.A.P."/>
            <person name="Shinohara A."/>
            <person name="Yoshida Y."/>
            <person name="Fujiwara M."/>
            <person name="Mori M."/>
            <person name="Tomita M."/>
            <person name="Arakawa K."/>
        </authorList>
    </citation>
    <scope>NUCLEOTIDE SEQUENCE [LARGE SCALE GENOMIC DNA]</scope>
</reference>
<feature type="region of interest" description="Disordered" evidence="1">
    <location>
        <begin position="22"/>
        <end position="41"/>
    </location>
</feature>
<comment type="caution">
    <text evidence="2">The sequence shown here is derived from an EMBL/GenBank/DDBJ whole genome shotgun (WGS) entry which is preliminary data.</text>
</comment>
<organism evidence="2 3">
    <name type="scientific">Araneus ventricosus</name>
    <name type="common">Orbweaver spider</name>
    <name type="synonym">Epeira ventricosa</name>
    <dbReference type="NCBI Taxonomy" id="182803"/>
    <lineage>
        <taxon>Eukaryota</taxon>
        <taxon>Metazoa</taxon>
        <taxon>Ecdysozoa</taxon>
        <taxon>Arthropoda</taxon>
        <taxon>Chelicerata</taxon>
        <taxon>Arachnida</taxon>
        <taxon>Araneae</taxon>
        <taxon>Araneomorphae</taxon>
        <taxon>Entelegynae</taxon>
        <taxon>Araneoidea</taxon>
        <taxon>Araneidae</taxon>
        <taxon>Araneus</taxon>
    </lineage>
</organism>
<accession>A0A4Y2WTE6</accession>
<dbReference type="Proteomes" id="UP000499080">
    <property type="component" value="Unassembled WGS sequence"/>
</dbReference>
<dbReference type="EMBL" id="BGPR01065217">
    <property type="protein sequence ID" value="GBO40058.1"/>
    <property type="molecule type" value="Genomic_DNA"/>
</dbReference>
<keyword evidence="3" id="KW-1185">Reference proteome</keyword>
<gene>
    <name evidence="2" type="ORF">AVEN_112172_1</name>
</gene>
<name>A0A4Y2WTE6_ARAVE</name>
<sequence length="132" mass="15659">MEGKFEQLLAFMKEMKQCQEEMKQGQEEMKQGQEELKQGQEELKQRQDKQVNILNVISTKPDTIVEKAEKNEKRLDNIVCYLGEEKFVAIEDKVDAIQQNFGKLEQKIYKLKKVEKIPEGFEDYWEQDSKHS</sequence>
<dbReference type="Gene3D" id="1.10.287.950">
    <property type="entry name" value="Methyl-accepting chemotaxis protein"/>
    <property type="match status" value="1"/>
</dbReference>
<dbReference type="AlphaFoldDB" id="A0A4Y2WTE6"/>
<evidence type="ECO:0000256" key="1">
    <source>
        <dbReference type="SAM" id="MobiDB-lite"/>
    </source>
</evidence>
<proteinExistence type="predicted"/>
<protein>
    <submittedName>
        <fullName evidence="2">Uncharacterized protein</fullName>
    </submittedName>
</protein>
<evidence type="ECO:0000313" key="2">
    <source>
        <dbReference type="EMBL" id="GBO40058.1"/>
    </source>
</evidence>